<dbReference type="EMBL" id="MU856874">
    <property type="protein sequence ID" value="KAK4156077.1"/>
    <property type="molecule type" value="Genomic_DNA"/>
</dbReference>
<sequence>MSRPLRIPRPQTPLHLYRHLLREASYLPPLARLFVDNQIRDRFEKDRKDDEEEGTKHIRKARHELRVLRAANCGDLTRMRRVLLRAFGRVGRRRRELMTDLLHREVPTNTEELEQYAAAASALAALDRPLDWLDNWDVEKLRTFARSQVQAGLINPPKAPITVNQTSPDKLIPSENAWGRPLAAKPARTKLRNLWKSVADKCMPPLPKEEWETLGEIAEGKMQEQWLPPHRRPVARGMSGDVQGARTWDWQSYAIKPVAVVDRPANRRNKLLSGTVDDNTPTGDPQPIDCHKYTARSWRRLLGNVWRLSPIMEQKPDGRGGWNIAWGKVDFQAAQATPASFEFFGDFPDAGEPKIGGKGRT</sequence>
<evidence type="ECO:0000313" key="2">
    <source>
        <dbReference type="EMBL" id="KAK4156077.1"/>
    </source>
</evidence>
<accession>A0AAN6VQR4</accession>
<name>A0AAN6VQR4_9PEZI</name>
<reference evidence="2" key="2">
    <citation type="submission" date="2023-05" db="EMBL/GenBank/DDBJ databases">
        <authorList>
            <consortium name="Lawrence Berkeley National Laboratory"/>
            <person name="Steindorff A."/>
            <person name="Hensen N."/>
            <person name="Bonometti L."/>
            <person name="Westerberg I."/>
            <person name="Brannstrom I.O."/>
            <person name="Guillou S."/>
            <person name="Cros-Aarteil S."/>
            <person name="Calhoun S."/>
            <person name="Haridas S."/>
            <person name="Kuo A."/>
            <person name="Mondo S."/>
            <person name="Pangilinan J."/>
            <person name="Riley R."/>
            <person name="Labutti K."/>
            <person name="Andreopoulos B."/>
            <person name="Lipzen A."/>
            <person name="Chen C."/>
            <person name="Yanf M."/>
            <person name="Daum C."/>
            <person name="Ng V."/>
            <person name="Clum A."/>
            <person name="Ohm R."/>
            <person name="Martin F."/>
            <person name="Silar P."/>
            <person name="Natvig D."/>
            <person name="Lalanne C."/>
            <person name="Gautier V."/>
            <person name="Ament-Velasquez S.L."/>
            <person name="Kruys A."/>
            <person name="Hutchinson M.I."/>
            <person name="Powell A.J."/>
            <person name="Barry K."/>
            <person name="Miller A.N."/>
            <person name="Grigoriev I.V."/>
            <person name="Debuchy R."/>
            <person name="Gladieux P."/>
            <person name="Thoren M.H."/>
            <person name="Johannesson H."/>
        </authorList>
    </citation>
    <scope>NUCLEOTIDE SEQUENCE</scope>
    <source>
        <strain evidence="2">CBS 538.74</strain>
    </source>
</reference>
<gene>
    <name evidence="2" type="ORF">C8A00DRAFT_41350</name>
</gene>
<dbReference type="InterPro" id="IPR046896">
    <property type="entry name" value="Cup1-like_N"/>
</dbReference>
<feature type="domain" description="LYR motif-containing protein Cup1-like N-terminal" evidence="1">
    <location>
        <begin position="16"/>
        <end position="98"/>
    </location>
</feature>
<dbReference type="Proteomes" id="UP001302745">
    <property type="component" value="Unassembled WGS sequence"/>
</dbReference>
<dbReference type="CDD" id="cd20273">
    <property type="entry name" value="Complex1_LYR_unchar"/>
    <property type="match status" value="1"/>
</dbReference>
<proteinExistence type="predicted"/>
<organism evidence="2 3">
    <name type="scientific">Chaetomidium leptoderma</name>
    <dbReference type="NCBI Taxonomy" id="669021"/>
    <lineage>
        <taxon>Eukaryota</taxon>
        <taxon>Fungi</taxon>
        <taxon>Dikarya</taxon>
        <taxon>Ascomycota</taxon>
        <taxon>Pezizomycotina</taxon>
        <taxon>Sordariomycetes</taxon>
        <taxon>Sordariomycetidae</taxon>
        <taxon>Sordariales</taxon>
        <taxon>Chaetomiaceae</taxon>
        <taxon>Chaetomidium</taxon>
    </lineage>
</organism>
<keyword evidence="3" id="KW-1185">Reference proteome</keyword>
<reference evidence="2" key="1">
    <citation type="journal article" date="2023" name="Mol. Phylogenet. Evol.">
        <title>Genome-scale phylogeny and comparative genomics of the fungal order Sordariales.</title>
        <authorList>
            <person name="Hensen N."/>
            <person name="Bonometti L."/>
            <person name="Westerberg I."/>
            <person name="Brannstrom I.O."/>
            <person name="Guillou S."/>
            <person name="Cros-Aarteil S."/>
            <person name="Calhoun S."/>
            <person name="Haridas S."/>
            <person name="Kuo A."/>
            <person name="Mondo S."/>
            <person name="Pangilinan J."/>
            <person name="Riley R."/>
            <person name="LaButti K."/>
            <person name="Andreopoulos B."/>
            <person name="Lipzen A."/>
            <person name="Chen C."/>
            <person name="Yan M."/>
            <person name="Daum C."/>
            <person name="Ng V."/>
            <person name="Clum A."/>
            <person name="Steindorff A."/>
            <person name="Ohm R.A."/>
            <person name="Martin F."/>
            <person name="Silar P."/>
            <person name="Natvig D.O."/>
            <person name="Lalanne C."/>
            <person name="Gautier V."/>
            <person name="Ament-Velasquez S.L."/>
            <person name="Kruys A."/>
            <person name="Hutchinson M.I."/>
            <person name="Powell A.J."/>
            <person name="Barry K."/>
            <person name="Miller A.N."/>
            <person name="Grigoriev I.V."/>
            <person name="Debuchy R."/>
            <person name="Gladieux P."/>
            <person name="Hiltunen Thoren M."/>
            <person name="Johannesson H."/>
        </authorList>
    </citation>
    <scope>NUCLEOTIDE SEQUENCE</scope>
    <source>
        <strain evidence="2">CBS 538.74</strain>
    </source>
</reference>
<protein>
    <recommendedName>
        <fullName evidence="1">LYR motif-containing protein Cup1-like N-terminal domain-containing protein</fullName>
    </recommendedName>
</protein>
<comment type="caution">
    <text evidence="2">The sequence shown here is derived from an EMBL/GenBank/DDBJ whole genome shotgun (WGS) entry which is preliminary data.</text>
</comment>
<dbReference type="Pfam" id="PF20263">
    <property type="entry name" value="LYRM2-like"/>
    <property type="match status" value="1"/>
</dbReference>
<evidence type="ECO:0000259" key="1">
    <source>
        <dbReference type="Pfam" id="PF20263"/>
    </source>
</evidence>
<dbReference type="AlphaFoldDB" id="A0AAN6VQR4"/>
<evidence type="ECO:0000313" key="3">
    <source>
        <dbReference type="Proteomes" id="UP001302745"/>
    </source>
</evidence>